<dbReference type="Proteomes" id="UP000482578">
    <property type="component" value="Unassembled WGS sequence"/>
</dbReference>
<dbReference type="Gene3D" id="2.40.30.170">
    <property type="match status" value="1"/>
</dbReference>
<evidence type="ECO:0000259" key="4">
    <source>
        <dbReference type="Pfam" id="PF25954"/>
    </source>
</evidence>
<dbReference type="SUPFAM" id="SSF111369">
    <property type="entry name" value="HlyD-like secretion proteins"/>
    <property type="match status" value="1"/>
</dbReference>
<evidence type="ECO:0000259" key="5">
    <source>
        <dbReference type="Pfam" id="PF25967"/>
    </source>
</evidence>
<protein>
    <submittedName>
        <fullName evidence="6">Efflux RND transporter periplasmic adaptor subunit</fullName>
    </submittedName>
</protein>
<feature type="domain" description="Multidrug resistance protein MdtA-like C-terminal permuted SH3" evidence="5">
    <location>
        <begin position="282"/>
        <end position="341"/>
    </location>
</feature>
<feature type="coiled-coil region" evidence="2">
    <location>
        <begin position="105"/>
        <end position="163"/>
    </location>
</feature>
<proteinExistence type="inferred from homology"/>
<feature type="chain" id="PRO_5025669329" evidence="3">
    <location>
        <begin position="24"/>
        <end position="355"/>
    </location>
</feature>
<reference evidence="6 7" key="1">
    <citation type="submission" date="2020-02" db="EMBL/GenBank/DDBJ databases">
        <authorList>
            <person name="Yang Z."/>
        </authorList>
    </citation>
    <scope>NUCLEOTIDE SEQUENCE [LARGE SCALE GENOMIC DNA]</scope>
    <source>
        <strain evidence="6 7">HX-7-9</strain>
    </source>
</reference>
<dbReference type="PROSITE" id="PS51257">
    <property type="entry name" value="PROKAR_LIPOPROTEIN"/>
    <property type="match status" value="1"/>
</dbReference>
<keyword evidence="3" id="KW-0732">Signal</keyword>
<evidence type="ECO:0000256" key="1">
    <source>
        <dbReference type="ARBA" id="ARBA00009477"/>
    </source>
</evidence>
<keyword evidence="2" id="KW-0175">Coiled coil</keyword>
<dbReference type="Gene3D" id="2.40.420.20">
    <property type="match status" value="1"/>
</dbReference>
<evidence type="ECO:0000313" key="6">
    <source>
        <dbReference type="EMBL" id="NDV11936.1"/>
    </source>
</evidence>
<dbReference type="RefSeq" id="WP_163315193.1">
    <property type="nucleotide sequence ID" value="NZ_JAAGAA010000003.1"/>
</dbReference>
<organism evidence="6 7">
    <name type="scientific">Crenobacter caeni</name>
    <dbReference type="NCBI Taxonomy" id="2705474"/>
    <lineage>
        <taxon>Bacteria</taxon>
        <taxon>Pseudomonadati</taxon>
        <taxon>Pseudomonadota</taxon>
        <taxon>Betaproteobacteria</taxon>
        <taxon>Neisseriales</taxon>
        <taxon>Neisseriaceae</taxon>
        <taxon>Crenobacter</taxon>
    </lineage>
</organism>
<accession>A0A6B2KNX1</accession>
<evidence type="ECO:0000313" key="7">
    <source>
        <dbReference type="Proteomes" id="UP000482578"/>
    </source>
</evidence>
<dbReference type="PANTHER" id="PTHR30469:SF18">
    <property type="entry name" value="RESISTANCE-NODULATION-CELL DIVISION (RND) EFFLUX MEMBRANE FUSION PROTEIN-RELATED"/>
    <property type="match status" value="1"/>
</dbReference>
<sequence>MKTPWTGLIAVSLALATSACNKAPAPGEEVRPVKTVQAGSAAAGASTSYPGEIRARHETRLAFRVPGKVVERFVSAGERVKKGQPLARLDATDYALDAGAKAAQLGAARAQLAQQEADLKRARELLAQAFISQAQYDRQVAALDAARAQAKSAQAQASFAGNQQDYAVLRADADGIVSEISAEPGLVVAAGTPVARLAADGAREVAIQLPEDAIAGVRAAKALSVVLWSGGDRYPAKLREIAGDADPATRTYAARVSVDAPAGRLTLGQTARVELPAPAVSAIALPLTAILDTGGRHYVWLVDAKTQTVKRREVGIAGLDSQQATVSRGLAGGETVVTAGVHLLREGQKVTLLKP</sequence>
<comment type="caution">
    <text evidence="6">The sequence shown here is derived from an EMBL/GenBank/DDBJ whole genome shotgun (WGS) entry which is preliminary data.</text>
</comment>
<dbReference type="InterPro" id="IPR058792">
    <property type="entry name" value="Beta-barrel_RND_2"/>
</dbReference>
<dbReference type="InterPro" id="IPR058627">
    <property type="entry name" value="MdtA-like_C"/>
</dbReference>
<name>A0A6B2KNX1_9NEIS</name>
<dbReference type="NCBIfam" id="TIGR01730">
    <property type="entry name" value="RND_mfp"/>
    <property type="match status" value="1"/>
</dbReference>
<dbReference type="GO" id="GO:1990281">
    <property type="term" value="C:efflux pump complex"/>
    <property type="evidence" value="ECO:0007669"/>
    <property type="project" value="TreeGrafter"/>
</dbReference>
<dbReference type="AlphaFoldDB" id="A0A6B2KNX1"/>
<dbReference type="EMBL" id="JAAGAA010000003">
    <property type="protein sequence ID" value="NDV11936.1"/>
    <property type="molecule type" value="Genomic_DNA"/>
</dbReference>
<evidence type="ECO:0000256" key="3">
    <source>
        <dbReference type="SAM" id="SignalP"/>
    </source>
</evidence>
<dbReference type="Pfam" id="PF25967">
    <property type="entry name" value="RND-MFP_C"/>
    <property type="match status" value="1"/>
</dbReference>
<keyword evidence="7" id="KW-1185">Reference proteome</keyword>
<evidence type="ECO:0000256" key="2">
    <source>
        <dbReference type="SAM" id="Coils"/>
    </source>
</evidence>
<feature type="domain" description="CusB-like beta-barrel" evidence="4">
    <location>
        <begin position="206"/>
        <end position="277"/>
    </location>
</feature>
<dbReference type="GO" id="GO:0015562">
    <property type="term" value="F:efflux transmembrane transporter activity"/>
    <property type="evidence" value="ECO:0007669"/>
    <property type="project" value="TreeGrafter"/>
</dbReference>
<dbReference type="Gene3D" id="2.40.50.100">
    <property type="match status" value="1"/>
</dbReference>
<feature type="signal peptide" evidence="3">
    <location>
        <begin position="1"/>
        <end position="23"/>
    </location>
</feature>
<dbReference type="PANTHER" id="PTHR30469">
    <property type="entry name" value="MULTIDRUG RESISTANCE PROTEIN MDTA"/>
    <property type="match status" value="1"/>
</dbReference>
<gene>
    <name evidence="6" type="ORF">GZH52_03885</name>
</gene>
<dbReference type="InterPro" id="IPR006143">
    <property type="entry name" value="RND_pump_MFP"/>
</dbReference>
<dbReference type="Gene3D" id="1.10.287.470">
    <property type="entry name" value="Helix hairpin bin"/>
    <property type="match status" value="1"/>
</dbReference>
<dbReference type="Pfam" id="PF25954">
    <property type="entry name" value="Beta-barrel_RND_2"/>
    <property type="match status" value="1"/>
</dbReference>
<comment type="similarity">
    <text evidence="1">Belongs to the membrane fusion protein (MFP) (TC 8.A.1) family.</text>
</comment>